<name>A0A953IE32_SYMTR</name>
<keyword evidence="1" id="KW-1133">Transmembrane helix</keyword>
<dbReference type="SUPFAM" id="SSF103473">
    <property type="entry name" value="MFS general substrate transporter"/>
    <property type="match status" value="1"/>
</dbReference>
<gene>
    <name evidence="2" type="ORF">CWE10_20875</name>
</gene>
<evidence type="ECO:0000313" key="3">
    <source>
        <dbReference type="Proteomes" id="UP000732377"/>
    </source>
</evidence>
<keyword evidence="1" id="KW-0812">Transmembrane</keyword>
<dbReference type="EMBL" id="PIUK01000589">
    <property type="protein sequence ID" value="MBY6278546.1"/>
    <property type="molecule type" value="Genomic_DNA"/>
</dbReference>
<dbReference type="RefSeq" id="WP_273382129.1">
    <property type="nucleotide sequence ID" value="NZ_PIUK01000589.1"/>
</dbReference>
<proteinExistence type="predicted"/>
<feature type="transmembrane region" description="Helical" evidence="1">
    <location>
        <begin position="7"/>
        <end position="31"/>
    </location>
</feature>
<organism evidence="2 3">
    <name type="scientific">Symbiobacterium thermophilum</name>
    <dbReference type="NCBI Taxonomy" id="2734"/>
    <lineage>
        <taxon>Bacteria</taxon>
        <taxon>Bacillati</taxon>
        <taxon>Bacillota</taxon>
        <taxon>Clostridia</taxon>
        <taxon>Eubacteriales</taxon>
        <taxon>Symbiobacteriaceae</taxon>
        <taxon>Symbiobacterium</taxon>
    </lineage>
</organism>
<feature type="transmembrane region" description="Helical" evidence="1">
    <location>
        <begin position="37"/>
        <end position="58"/>
    </location>
</feature>
<accession>A0A953IE32</accession>
<evidence type="ECO:0000256" key="1">
    <source>
        <dbReference type="SAM" id="Phobius"/>
    </source>
</evidence>
<comment type="caution">
    <text evidence="2">The sequence shown here is derived from an EMBL/GenBank/DDBJ whole genome shotgun (WGS) entry which is preliminary data.</text>
</comment>
<evidence type="ECO:0000313" key="2">
    <source>
        <dbReference type="EMBL" id="MBY6278546.1"/>
    </source>
</evidence>
<sequence length="88" mass="9612">MTRSFYALLVSQTSTNLGFALYTMAVVMHLYNETGSTTLSATVTLISVISRMISGVLLPAISDRFKLSNLLIFSQLTQLVLLLGLLLL</sequence>
<protein>
    <submittedName>
        <fullName evidence="2">MFS transporter</fullName>
    </submittedName>
</protein>
<dbReference type="Proteomes" id="UP000732377">
    <property type="component" value="Unassembled WGS sequence"/>
</dbReference>
<dbReference type="AlphaFoldDB" id="A0A953IE32"/>
<dbReference type="InterPro" id="IPR036259">
    <property type="entry name" value="MFS_trans_sf"/>
</dbReference>
<feature type="transmembrane region" description="Helical" evidence="1">
    <location>
        <begin position="70"/>
        <end position="87"/>
    </location>
</feature>
<keyword evidence="1" id="KW-0472">Membrane</keyword>
<feature type="non-terminal residue" evidence="2">
    <location>
        <position position="88"/>
    </location>
</feature>
<reference evidence="2" key="1">
    <citation type="submission" date="2017-11" db="EMBL/GenBank/DDBJ databases">
        <title>Three new genomes from thermophilic consortium.</title>
        <authorList>
            <person name="Quaggio R."/>
            <person name="Amgarten D."/>
            <person name="Setubal J.C."/>
        </authorList>
    </citation>
    <scope>NUCLEOTIDE SEQUENCE</scope>
    <source>
        <strain evidence="2">ZCTH01-B2</strain>
    </source>
</reference>